<evidence type="ECO:0000313" key="2">
    <source>
        <dbReference type="Proteomes" id="UP000299102"/>
    </source>
</evidence>
<dbReference type="STRING" id="151549.A0A4C1T8M6"/>
<dbReference type="PANTHER" id="PTHR19890">
    <property type="entry name" value="FIBROBLAST GROWTH FACTOR RECEPTOR"/>
    <property type="match status" value="1"/>
</dbReference>
<comment type="caution">
    <text evidence="1">The sequence shown here is derived from an EMBL/GenBank/DDBJ whole genome shotgun (WGS) entry which is preliminary data.</text>
</comment>
<dbReference type="OrthoDB" id="2152335at2759"/>
<proteinExistence type="predicted"/>
<accession>A0A4C1T8M6</accession>
<dbReference type="Proteomes" id="UP000299102">
    <property type="component" value="Unassembled WGS sequence"/>
</dbReference>
<reference evidence="1 2" key="1">
    <citation type="journal article" date="2019" name="Commun. Biol.">
        <title>The bagworm genome reveals a unique fibroin gene that provides high tensile strength.</title>
        <authorList>
            <person name="Kono N."/>
            <person name="Nakamura H."/>
            <person name="Ohtoshi R."/>
            <person name="Tomita M."/>
            <person name="Numata K."/>
            <person name="Arakawa K."/>
        </authorList>
    </citation>
    <scope>NUCLEOTIDE SEQUENCE [LARGE SCALE GENOMIC DNA]</scope>
</reference>
<dbReference type="PANTHER" id="PTHR19890:SF10">
    <property type="entry name" value="FIBROBLAST GROWTH FACTOR RECEPTOR-LIKE 1"/>
    <property type="match status" value="1"/>
</dbReference>
<dbReference type="InterPro" id="IPR052615">
    <property type="entry name" value="FGFRL"/>
</dbReference>
<name>A0A4C1T8M6_EUMVA</name>
<sequence length="109" mass="12629">MSLLIRHGCTILEIIYMYEQNIFISLKKPEAQSALVQLVEREGHEELISQILSESSTEDETTLAATVGFKAFIRMIETCEITIETVIRKFVREDFITQDWKISEKRFGV</sequence>
<organism evidence="1 2">
    <name type="scientific">Eumeta variegata</name>
    <name type="common">Bagworm moth</name>
    <name type="synonym">Eumeta japonica</name>
    <dbReference type="NCBI Taxonomy" id="151549"/>
    <lineage>
        <taxon>Eukaryota</taxon>
        <taxon>Metazoa</taxon>
        <taxon>Ecdysozoa</taxon>
        <taxon>Arthropoda</taxon>
        <taxon>Hexapoda</taxon>
        <taxon>Insecta</taxon>
        <taxon>Pterygota</taxon>
        <taxon>Neoptera</taxon>
        <taxon>Endopterygota</taxon>
        <taxon>Lepidoptera</taxon>
        <taxon>Glossata</taxon>
        <taxon>Ditrysia</taxon>
        <taxon>Tineoidea</taxon>
        <taxon>Psychidae</taxon>
        <taxon>Oiketicinae</taxon>
        <taxon>Eumeta</taxon>
    </lineage>
</organism>
<keyword evidence="2" id="KW-1185">Reference proteome</keyword>
<gene>
    <name evidence="1" type="primary">sls</name>
    <name evidence="1" type="ORF">EVAR_72653_1</name>
</gene>
<dbReference type="AlphaFoldDB" id="A0A4C1T8M6"/>
<evidence type="ECO:0000313" key="1">
    <source>
        <dbReference type="EMBL" id="GBP10526.1"/>
    </source>
</evidence>
<protein>
    <submittedName>
        <fullName evidence="1">Titin</fullName>
    </submittedName>
</protein>
<dbReference type="EMBL" id="BGZK01004719">
    <property type="protein sequence ID" value="GBP10526.1"/>
    <property type="molecule type" value="Genomic_DNA"/>
</dbReference>